<dbReference type="Proteomes" id="UP000317496">
    <property type="component" value="Chromosome"/>
</dbReference>
<dbReference type="GO" id="GO:0005524">
    <property type="term" value="F:ATP binding"/>
    <property type="evidence" value="ECO:0007669"/>
    <property type="project" value="InterPro"/>
</dbReference>
<keyword evidence="7" id="KW-1185">Reference proteome</keyword>
<comment type="function">
    <text evidence="5">Bifunctional serine/threonine kinase and phosphorylase involved in the regulation of the pyruvate, phosphate dikinase (PPDK) by catalyzing its phosphorylation/dephosphorylation.</text>
</comment>
<dbReference type="EC" id="2.7.4.27" evidence="5"/>
<dbReference type="Pfam" id="PF03618">
    <property type="entry name" value="Kinase-PPPase"/>
    <property type="match status" value="1"/>
</dbReference>
<feature type="binding site" evidence="5">
    <location>
        <begin position="154"/>
        <end position="161"/>
    </location>
    <ligand>
        <name>ADP</name>
        <dbReference type="ChEBI" id="CHEBI:456216"/>
    </ligand>
</feature>
<dbReference type="RefSeq" id="WP_144067906.1">
    <property type="nucleotide sequence ID" value="NZ_CP041636.1"/>
</dbReference>
<comment type="catalytic activity">
    <reaction evidence="5">
        <text>N(tele)-phospho-L-histidyl/O-phospho-L-threonyl-[pyruvate, phosphate dikinase] + phosphate + H(+) = N(tele)-phospho-L-histidyl/L-threonyl-[pyruvate, phosphate dikinase] + diphosphate</text>
        <dbReference type="Rhea" id="RHEA:43696"/>
        <dbReference type="Rhea" id="RHEA-COMP:10650"/>
        <dbReference type="Rhea" id="RHEA-COMP:10651"/>
        <dbReference type="ChEBI" id="CHEBI:15378"/>
        <dbReference type="ChEBI" id="CHEBI:30013"/>
        <dbReference type="ChEBI" id="CHEBI:33019"/>
        <dbReference type="ChEBI" id="CHEBI:43474"/>
        <dbReference type="ChEBI" id="CHEBI:61977"/>
        <dbReference type="ChEBI" id="CHEBI:83586"/>
        <dbReference type="EC" id="2.7.4.27"/>
    </reaction>
</comment>
<evidence type="ECO:0000256" key="1">
    <source>
        <dbReference type="ARBA" id="ARBA00022527"/>
    </source>
</evidence>
<keyword evidence="3 5" id="KW-0547">Nucleotide-binding</keyword>
<sequence>MPKTARPHIHLVSDATGETLKSVAKAALVQFQKSQEEVETHTWALVRKPLQMERVVEAIAAMGGLVLFTIVDQELREILVKGCAKAKLPIVPVLDPVIMAFGKYLGEKAVNLPGRQHEMDAEYFHRIDAMHFTIAHDDGQHLEDLDKADIVLVGVSRTSKTPTSIYLANRGLKTANVPIVPGLIIPPEVEALKNPLVVGLTASPDRLVSIRRSRLISMNQNTETAYVDDDRVKEELMIARKLCAKHNWPIIDVTRRSIEETAAAILNLHNRREEQRKQQNLGFDGPKE</sequence>
<evidence type="ECO:0000256" key="2">
    <source>
        <dbReference type="ARBA" id="ARBA00022679"/>
    </source>
</evidence>
<protein>
    <recommendedName>
        <fullName evidence="5">Putative pyruvate, phosphate dikinase regulatory protein</fullName>
        <shortName evidence="5">PPDK regulatory protein</shortName>
        <ecNumber evidence="5">2.7.11.32</ecNumber>
        <ecNumber evidence="5">2.7.4.27</ecNumber>
    </recommendedName>
</protein>
<proteinExistence type="inferred from homology"/>
<dbReference type="GO" id="GO:0004674">
    <property type="term" value="F:protein serine/threonine kinase activity"/>
    <property type="evidence" value="ECO:0007669"/>
    <property type="project" value="UniProtKB-UniRule"/>
</dbReference>
<dbReference type="InterPro" id="IPR005177">
    <property type="entry name" value="Kinase-pyrophosphorylase"/>
</dbReference>
<dbReference type="HAMAP" id="MF_00921">
    <property type="entry name" value="PDRP"/>
    <property type="match status" value="1"/>
</dbReference>
<reference evidence="6 7" key="1">
    <citation type="submission" date="2019-07" db="EMBL/GenBank/DDBJ databases">
        <title>Genome sequencing for Ferrovibrio sp. K5.</title>
        <authorList>
            <person name="Park S.-J."/>
        </authorList>
    </citation>
    <scope>NUCLEOTIDE SEQUENCE [LARGE SCALE GENOMIC DNA]</scope>
    <source>
        <strain evidence="6 7">K5</strain>
    </source>
</reference>
<evidence type="ECO:0000256" key="4">
    <source>
        <dbReference type="ARBA" id="ARBA00022777"/>
    </source>
</evidence>
<organism evidence="6 7">
    <name type="scientific">Ferrovibrio terrae</name>
    <dbReference type="NCBI Taxonomy" id="2594003"/>
    <lineage>
        <taxon>Bacteria</taxon>
        <taxon>Pseudomonadati</taxon>
        <taxon>Pseudomonadota</taxon>
        <taxon>Alphaproteobacteria</taxon>
        <taxon>Rhodospirillales</taxon>
        <taxon>Rhodospirillaceae</taxon>
        <taxon>Ferrovibrio</taxon>
    </lineage>
</organism>
<dbReference type="EMBL" id="CP041636">
    <property type="protein sequence ID" value="QDO96925.1"/>
    <property type="molecule type" value="Genomic_DNA"/>
</dbReference>
<dbReference type="GO" id="GO:0043531">
    <property type="term" value="F:ADP binding"/>
    <property type="evidence" value="ECO:0007669"/>
    <property type="project" value="UniProtKB-UniRule"/>
</dbReference>
<dbReference type="GO" id="GO:0016776">
    <property type="term" value="F:phosphotransferase activity, phosphate group as acceptor"/>
    <property type="evidence" value="ECO:0007669"/>
    <property type="project" value="UniProtKB-UniRule"/>
</dbReference>
<dbReference type="AlphaFoldDB" id="A0A516GZK2"/>
<evidence type="ECO:0000313" key="7">
    <source>
        <dbReference type="Proteomes" id="UP000317496"/>
    </source>
</evidence>
<accession>A0A516GZK2</accession>
<comment type="catalytic activity">
    <reaction evidence="5">
        <text>N(tele)-phospho-L-histidyl/L-threonyl-[pyruvate, phosphate dikinase] + ADP = N(tele)-phospho-L-histidyl/O-phospho-L-threonyl-[pyruvate, phosphate dikinase] + AMP + H(+)</text>
        <dbReference type="Rhea" id="RHEA:43692"/>
        <dbReference type="Rhea" id="RHEA-COMP:10650"/>
        <dbReference type="Rhea" id="RHEA-COMP:10651"/>
        <dbReference type="ChEBI" id="CHEBI:15378"/>
        <dbReference type="ChEBI" id="CHEBI:30013"/>
        <dbReference type="ChEBI" id="CHEBI:61977"/>
        <dbReference type="ChEBI" id="CHEBI:83586"/>
        <dbReference type="ChEBI" id="CHEBI:456215"/>
        <dbReference type="ChEBI" id="CHEBI:456216"/>
        <dbReference type="EC" id="2.7.11.32"/>
    </reaction>
</comment>
<dbReference type="PANTHER" id="PTHR31756">
    <property type="entry name" value="PYRUVATE, PHOSPHATE DIKINASE REGULATORY PROTEIN 1, CHLOROPLASTIC"/>
    <property type="match status" value="1"/>
</dbReference>
<dbReference type="InterPro" id="IPR026565">
    <property type="entry name" value="PPDK_reg"/>
</dbReference>
<dbReference type="OrthoDB" id="9782201at2"/>
<evidence type="ECO:0000256" key="5">
    <source>
        <dbReference type="HAMAP-Rule" id="MF_00921"/>
    </source>
</evidence>
<evidence type="ECO:0000256" key="3">
    <source>
        <dbReference type="ARBA" id="ARBA00022741"/>
    </source>
</evidence>
<name>A0A516GZK2_9PROT</name>
<gene>
    <name evidence="6" type="ORF">FNB15_06375</name>
</gene>
<keyword evidence="2 5" id="KW-0808">Transferase</keyword>
<comment type="similarity">
    <text evidence="5">Belongs to the pyruvate, phosphate/water dikinase regulatory protein family. PDRP subfamily.</text>
</comment>
<dbReference type="PANTHER" id="PTHR31756:SF3">
    <property type="entry name" value="PYRUVATE, PHOSPHATE DIKINASE REGULATORY PROTEIN 1, CHLOROPLASTIC"/>
    <property type="match status" value="1"/>
</dbReference>
<keyword evidence="1 5" id="KW-0723">Serine/threonine-protein kinase</keyword>
<evidence type="ECO:0000313" key="6">
    <source>
        <dbReference type="EMBL" id="QDO96925.1"/>
    </source>
</evidence>
<dbReference type="EC" id="2.7.11.32" evidence="5"/>
<dbReference type="KEGG" id="fer:FNB15_06375"/>
<keyword evidence="4 5" id="KW-0418">Kinase</keyword>
<dbReference type="NCBIfam" id="NF003742">
    <property type="entry name" value="PRK05339.1"/>
    <property type="match status" value="1"/>
</dbReference>